<keyword evidence="10 11" id="KW-0998">Cell outer membrane</keyword>
<dbReference type="PANTHER" id="PTHR32552:SF81">
    <property type="entry name" value="TONB-DEPENDENT OUTER MEMBRANE RECEPTOR"/>
    <property type="match status" value="1"/>
</dbReference>
<dbReference type="RefSeq" id="WP_323298150.1">
    <property type="nucleotide sequence ID" value="NZ_JAYFUM010000022.1"/>
</dbReference>
<dbReference type="Proteomes" id="UP001302949">
    <property type="component" value="Unassembled WGS sequence"/>
</dbReference>
<dbReference type="Pfam" id="PF13715">
    <property type="entry name" value="CarbopepD_reg_2"/>
    <property type="match status" value="1"/>
</dbReference>
<dbReference type="InterPro" id="IPR036942">
    <property type="entry name" value="Beta-barrel_TonB_sf"/>
</dbReference>
<accession>A0ABU5QFA8</accession>
<keyword evidence="7" id="KW-0406">Ion transport</keyword>
<feature type="signal peptide" evidence="13">
    <location>
        <begin position="1"/>
        <end position="30"/>
    </location>
</feature>
<proteinExistence type="inferred from homology"/>
<feature type="domain" description="TonB-dependent receptor plug" evidence="15">
    <location>
        <begin position="123"/>
        <end position="229"/>
    </location>
</feature>
<evidence type="ECO:0000256" key="5">
    <source>
        <dbReference type="ARBA" id="ARBA00022692"/>
    </source>
</evidence>
<keyword evidence="5 11" id="KW-0812">Transmembrane</keyword>
<evidence type="ECO:0000256" key="8">
    <source>
        <dbReference type="ARBA" id="ARBA00023077"/>
    </source>
</evidence>
<keyword evidence="9 11" id="KW-0472">Membrane</keyword>
<name>A0ABU5QFA8_9BACT</name>
<protein>
    <submittedName>
        <fullName evidence="16">TonB-dependent receptor</fullName>
    </submittedName>
</protein>
<keyword evidence="13" id="KW-0732">Signal</keyword>
<feature type="domain" description="TonB-dependent receptor-like beta-barrel" evidence="14">
    <location>
        <begin position="360"/>
        <end position="776"/>
    </location>
</feature>
<keyword evidence="3 11" id="KW-1134">Transmembrane beta strand</keyword>
<dbReference type="Pfam" id="PF00593">
    <property type="entry name" value="TonB_dep_Rec_b-barrel"/>
    <property type="match status" value="1"/>
</dbReference>
<keyword evidence="16" id="KW-0675">Receptor</keyword>
<evidence type="ECO:0000256" key="11">
    <source>
        <dbReference type="PROSITE-ProRule" id="PRU01360"/>
    </source>
</evidence>
<dbReference type="InterPro" id="IPR039426">
    <property type="entry name" value="TonB-dep_rcpt-like"/>
</dbReference>
<keyword evidence="8 12" id="KW-0798">TonB box</keyword>
<feature type="chain" id="PRO_5046708536" evidence="13">
    <location>
        <begin position="31"/>
        <end position="813"/>
    </location>
</feature>
<dbReference type="EMBL" id="JAYFUM010000022">
    <property type="protein sequence ID" value="MEA5140994.1"/>
    <property type="molecule type" value="Genomic_DNA"/>
</dbReference>
<keyword evidence="17" id="KW-1185">Reference proteome</keyword>
<evidence type="ECO:0000256" key="3">
    <source>
        <dbReference type="ARBA" id="ARBA00022452"/>
    </source>
</evidence>
<evidence type="ECO:0000256" key="6">
    <source>
        <dbReference type="ARBA" id="ARBA00023004"/>
    </source>
</evidence>
<evidence type="ECO:0000313" key="17">
    <source>
        <dbReference type="Proteomes" id="UP001302949"/>
    </source>
</evidence>
<comment type="similarity">
    <text evidence="11 12">Belongs to the TonB-dependent receptor family.</text>
</comment>
<evidence type="ECO:0000256" key="7">
    <source>
        <dbReference type="ARBA" id="ARBA00023065"/>
    </source>
</evidence>
<gene>
    <name evidence="16" type="ORF">VB248_17720</name>
</gene>
<reference evidence="16 17" key="1">
    <citation type="submission" date="2023-12" db="EMBL/GenBank/DDBJ databases">
        <title>Novel species of the genus Arcicella isolated from rivers.</title>
        <authorList>
            <person name="Lu H."/>
        </authorList>
    </citation>
    <scope>NUCLEOTIDE SEQUENCE [LARGE SCALE GENOMIC DNA]</scope>
    <source>
        <strain evidence="16 17">KCTC 23307</strain>
    </source>
</reference>
<dbReference type="SUPFAM" id="SSF49464">
    <property type="entry name" value="Carboxypeptidase regulatory domain-like"/>
    <property type="match status" value="1"/>
</dbReference>
<dbReference type="InterPro" id="IPR000531">
    <property type="entry name" value="Beta-barrel_TonB"/>
</dbReference>
<evidence type="ECO:0000256" key="12">
    <source>
        <dbReference type="RuleBase" id="RU003357"/>
    </source>
</evidence>
<evidence type="ECO:0000256" key="1">
    <source>
        <dbReference type="ARBA" id="ARBA00004571"/>
    </source>
</evidence>
<evidence type="ECO:0000256" key="10">
    <source>
        <dbReference type="ARBA" id="ARBA00023237"/>
    </source>
</evidence>
<evidence type="ECO:0000313" key="16">
    <source>
        <dbReference type="EMBL" id="MEA5140994.1"/>
    </source>
</evidence>
<dbReference type="Pfam" id="PF07715">
    <property type="entry name" value="Plug"/>
    <property type="match status" value="1"/>
</dbReference>
<dbReference type="InterPro" id="IPR012910">
    <property type="entry name" value="Plug_dom"/>
</dbReference>
<dbReference type="PANTHER" id="PTHR32552">
    <property type="entry name" value="FERRICHROME IRON RECEPTOR-RELATED"/>
    <property type="match status" value="1"/>
</dbReference>
<sequence length="813" mass="88184">MKKNFIFSYPRAKTFYSVIIILLSFAQSFAQSISGSVRTTNGEKLSGVSIAIKGTTKGTTTDKDGKYVIEARKNQTLIFSFVGYELQEVAVGDKKQLDITLKEATESLEEVVVTAENRSVSAQRVPITLDLVTGKAIQKQGITDLVQLQAIAPSLNIVTNTIFNQINVRGVGSNQGAAELSDQAVTVGIDGEYINRPVALNAALFDLDRVEVLKGPQGTLYGRNATAGAVNIIAKKPTQTREADLGLSYGNYNSLKLNGMVNLPLGKIVAVRAAGILNKHDGYRDGGAVGKIDNGNMWAARLGLTINPTKALSMYVAGEISKIDQQAPSQYGVPMANITELKDKEPIAWTTPLPNDYPVATAGFMKIDQSAIRGKIAYNFGKAILSYTAGYRKVAMTGYQPLNGYVPETNSFHNDIASSTQSHELRLNGETAKLSWQVGGFYGDEDQNTARGLLLVSAAGAFGGQVPFLNFFIRDVNSKTSAIFGQATYNVNEKLGFTLGIRNTSDKKVLGGGNLASAPFGPPSIIRFFYPNVPTSPTQAGMKPFEGIPTEGSWNKTTWLAGLEYKIDANKMLFAKVSTGYKAGGFDNLGQYNPESLVAYEIGTKNKFANNKLRLNASAFHYDYKDQQVTIFISTAIGGAIQNAGVSTVKGLEIDGEYVATRANRFRFSVNFLDAKYDDLKTVANRVGAAVIERNLAGNVAPMAPKWTLTAGYNHDFKIGKGILNAGIQTLFKSDYYTTAFNYAMDKQKAYTKTDINLTYTTQGGKFDIGVFAQNLEDNRIITYSSFNGGTINIYNWIFGSPRLIGAQLNLHL</sequence>
<keyword evidence="6" id="KW-0408">Iron</keyword>
<comment type="subcellular location">
    <subcellularLocation>
        <location evidence="1 11">Cell outer membrane</location>
        <topology evidence="1 11">Multi-pass membrane protein</topology>
    </subcellularLocation>
</comment>
<dbReference type="PROSITE" id="PS52016">
    <property type="entry name" value="TONB_DEPENDENT_REC_3"/>
    <property type="match status" value="1"/>
</dbReference>
<dbReference type="Gene3D" id="2.40.170.20">
    <property type="entry name" value="TonB-dependent receptor, beta-barrel domain"/>
    <property type="match status" value="1"/>
</dbReference>
<keyword evidence="4" id="KW-0410">Iron transport</keyword>
<keyword evidence="2 11" id="KW-0813">Transport</keyword>
<evidence type="ECO:0000259" key="14">
    <source>
        <dbReference type="Pfam" id="PF00593"/>
    </source>
</evidence>
<dbReference type="SUPFAM" id="SSF56935">
    <property type="entry name" value="Porins"/>
    <property type="match status" value="1"/>
</dbReference>
<evidence type="ECO:0000256" key="9">
    <source>
        <dbReference type="ARBA" id="ARBA00023136"/>
    </source>
</evidence>
<evidence type="ECO:0000259" key="15">
    <source>
        <dbReference type="Pfam" id="PF07715"/>
    </source>
</evidence>
<organism evidence="16 17">
    <name type="scientific">Arcicella rigui</name>
    <dbReference type="NCBI Taxonomy" id="797020"/>
    <lineage>
        <taxon>Bacteria</taxon>
        <taxon>Pseudomonadati</taxon>
        <taxon>Bacteroidota</taxon>
        <taxon>Cytophagia</taxon>
        <taxon>Cytophagales</taxon>
        <taxon>Flectobacillaceae</taxon>
        <taxon>Arcicella</taxon>
    </lineage>
</organism>
<dbReference type="InterPro" id="IPR008969">
    <property type="entry name" value="CarboxyPept-like_regulatory"/>
</dbReference>
<evidence type="ECO:0000256" key="13">
    <source>
        <dbReference type="SAM" id="SignalP"/>
    </source>
</evidence>
<evidence type="ECO:0000256" key="4">
    <source>
        <dbReference type="ARBA" id="ARBA00022496"/>
    </source>
</evidence>
<dbReference type="Gene3D" id="2.60.40.1120">
    <property type="entry name" value="Carboxypeptidase-like, regulatory domain"/>
    <property type="match status" value="1"/>
</dbReference>
<comment type="caution">
    <text evidence="16">The sequence shown here is derived from an EMBL/GenBank/DDBJ whole genome shotgun (WGS) entry which is preliminary data.</text>
</comment>
<evidence type="ECO:0000256" key="2">
    <source>
        <dbReference type="ARBA" id="ARBA00022448"/>
    </source>
</evidence>